<dbReference type="PANTHER" id="PTHR43569">
    <property type="entry name" value="AMIDOHYDROLASE"/>
    <property type="match status" value="1"/>
</dbReference>
<dbReference type="InterPro" id="IPR006680">
    <property type="entry name" value="Amidohydro-rel"/>
</dbReference>
<dbReference type="OrthoDB" id="9787654at2"/>
<evidence type="ECO:0000313" key="3">
    <source>
        <dbReference type="EMBL" id="SHH65061.1"/>
    </source>
</evidence>
<sequence length="311" mass="34428">MRPSDSPPDNYPLAIVDAHHHLWKLESGHYPWLQDDYDPQAFFLGDYAALRQDFDPSEYRRRTAGFPIAATVHIEAERARPQALAETEWVHQTSGESGFPNAVVAYADLAAPGIELALRQHAAHPLVRGIRCKPATGPAPGASARGLPGSMQDEQWLRGLALLERHGLSWDLRIPFWHLDEAAEVAGQLPALPIALNHAGLPWDRSESGLAAWRRGMQALARNEAVYVKLSEFGLRGQSWDAAENARIIRDTVAIFGWQRCMFASNLPVSGLRADFPTLVDTVCRAIAHLPAAAQSAIWHDNAMRFYRIAA</sequence>
<dbReference type="EMBL" id="FQXE01000004">
    <property type="protein sequence ID" value="SHH65061.1"/>
    <property type="molecule type" value="Genomic_DNA"/>
</dbReference>
<gene>
    <name evidence="3" type="ORF">SAMN04488135_10470</name>
</gene>
<feature type="domain" description="Amidohydrolase-related" evidence="2">
    <location>
        <begin position="16"/>
        <end position="309"/>
    </location>
</feature>
<dbReference type="AlphaFoldDB" id="A0A1M5UPY4"/>
<name>A0A1M5UPY4_9BURK</name>
<dbReference type="STRING" id="658167.SAMN04488135_10470"/>
<dbReference type="InterPro" id="IPR052350">
    <property type="entry name" value="Metallo-dep_Lactonases"/>
</dbReference>
<evidence type="ECO:0000256" key="1">
    <source>
        <dbReference type="ARBA" id="ARBA00038310"/>
    </source>
</evidence>
<proteinExistence type="inferred from homology"/>
<dbReference type="Pfam" id="PF04909">
    <property type="entry name" value="Amidohydro_2"/>
    <property type="match status" value="1"/>
</dbReference>
<dbReference type="SUPFAM" id="SSF51556">
    <property type="entry name" value="Metallo-dependent hydrolases"/>
    <property type="match status" value="1"/>
</dbReference>
<dbReference type="Gene3D" id="3.20.20.140">
    <property type="entry name" value="Metal-dependent hydrolases"/>
    <property type="match status" value="1"/>
</dbReference>
<dbReference type="PANTHER" id="PTHR43569:SF1">
    <property type="entry name" value="BLL3371 PROTEIN"/>
    <property type="match status" value="1"/>
</dbReference>
<keyword evidence="4" id="KW-1185">Reference proteome</keyword>
<evidence type="ECO:0000313" key="4">
    <source>
        <dbReference type="Proteomes" id="UP000184226"/>
    </source>
</evidence>
<organism evidence="3 4">
    <name type="scientific">Pollutimonas bauzanensis</name>
    <dbReference type="NCBI Taxonomy" id="658167"/>
    <lineage>
        <taxon>Bacteria</taxon>
        <taxon>Pseudomonadati</taxon>
        <taxon>Pseudomonadota</taxon>
        <taxon>Betaproteobacteria</taxon>
        <taxon>Burkholderiales</taxon>
        <taxon>Alcaligenaceae</taxon>
        <taxon>Pollutimonas</taxon>
    </lineage>
</organism>
<dbReference type="InterPro" id="IPR032466">
    <property type="entry name" value="Metal_Hydrolase"/>
</dbReference>
<dbReference type="GO" id="GO:0016787">
    <property type="term" value="F:hydrolase activity"/>
    <property type="evidence" value="ECO:0007669"/>
    <property type="project" value="UniProtKB-KW"/>
</dbReference>
<keyword evidence="3" id="KW-0378">Hydrolase</keyword>
<evidence type="ECO:0000259" key="2">
    <source>
        <dbReference type="Pfam" id="PF04909"/>
    </source>
</evidence>
<comment type="similarity">
    <text evidence="1">Belongs to the metallo-dependent hydrolases superfamily.</text>
</comment>
<accession>A0A1M5UPY4</accession>
<dbReference type="Proteomes" id="UP000184226">
    <property type="component" value="Unassembled WGS sequence"/>
</dbReference>
<reference evidence="3 4" key="1">
    <citation type="submission" date="2016-11" db="EMBL/GenBank/DDBJ databases">
        <authorList>
            <person name="Jaros S."/>
            <person name="Januszkiewicz K."/>
            <person name="Wedrychowicz H."/>
        </authorList>
    </citation>
    <scope>NUCLEOTIDE SEQUENCE [LARGE SCALE GENOMIC DNA]</scope>
    <source>
        <strain evidence="3 4">CGMCC 1.10190</strain>
    </source>
</reference>
<protein>
    <submittedName>
        <fullName evidence="3">Predicted metal-dependent hydrolase, TIM-barrel fold</fullName>
    </submittedName>
</protein>
<dbReference type="RefSeq" id="WP_073103082.1">
    <property type="nucleotide sequence ID" value="NZ_FQXE01000004.1"/>
</dbReference>